<dbReference type="Proteomes" id="UP001597106">
    <property type="component" value="Unassembled WGS sequence"/>
</dbReference>
<dbReference type="EMBL" id="JBHTJW010000010">
    <property type="protein sequence ID" value="MFD0930960.1"/>
    <property type="molecule type" value="Genomic_DNA"/>
</dbReference>
<feature type="transmembrane region" description="Helical" evidence="5">
    <location>
        <begin position="200"/>
        <end position="229"/>
    </location>
</feature>
<evidence type="ECO:0000313" key="8">
    <source>
        <dbReference type="Proteomes" id="UP001597106"/>
    </source>
</evidence>
<evidence type="ECO:0000313" key="7">
    <source>
        <dbReference type="EMBL" id="MFD0930960.1"/>
    </source>
</evidence>
<feature type="transmembrane region" description="Helical" evidence="5">
    <location>
        <begin position="53"/>
        <end position="71"/>
    </location>
</feature>
<keyword evidence="8" id="KW-1185">Reference proteome</keyword>
<organism evidence="7 8">
    <name type="scientific">Methylophilus glucosoxydans</name>
    <dbReference type="NCBI Taxonomy" id="752553"/>
    <lineage>
        <taxon>Bacteria</taxon>
        <taxon>Pseudomonadati</taxon>
        <taxon>Pseudomonadota</taxon>
        <taxon>Betaproteobacteria</taxon>
        <taxon>Nitrosomonadales</taxon>
        <taxon>Methylophilaceae</taxon>
        <taxon>Methylophilus</taxon>
    </lineage>
</organism>
<dbReference type="Pfam" id="PF04932">
    <property type="entry name" value="Wzy_C"/>
    <property type="match status" value="1"/>
</dbReference>
<feature type="domain" description="O-antigen ligase-related" evidence="6">
    <location>
        <begin position="206"/>
        <end position="357"/>
    </location>
</feature>
<keyword evidence="2 5" id="KW-0812">Transmembrane</keyword>
<dbReference type="RefSeq" id="WP_313987290.1">
    <property type="nucleotide sequence ID" value="NZ_JBHTJW010000010.1"/>
</dbReference>
<evidence type="ECO:0000259" key="6">
    <source>
        <dbReference type="Pfam" id="PF04932"/>
    </source>
</evidence>
<feature type="transmembrane region" description="Helical" evidence="5">
    <location>
        <begin position="107"/>
        <end position="127"/>
    </location>
</feature>
<protein>
    <submittedName>
        <fullName evidence="7">O-antigen ligase family protein</fullName>
    </submittedName>
</protein>
<feature type="transmembrane region" description="Helical" evidence="5">
    <location>
        <begin position="241"/>
        <end position="259"/>
    </location>
</feature>
<reference evidence="8" key="1">
    <citation type="journal article" date="2019" name="Int. J. Syst. Evol. Microbiol.">
        <title>The Global Catalogue of Microorganisms (GCM) 10K type strain sequencing project: providing services to taxonomists for standard genome sequencing and annotation.</title>
        <authorList>
            <consortium name="The Broad Institute Genomics Platform"/>
            <consortium name="The Broad Institute Genome Sequencing Center for Infectious Disease"/>
            <person name="Wu L."/>
            <person name="Ma J."/>
        </authorList>
    </citation>
    <scope>NUCLEOTIDE SEQUENCE [LARGE SCALE GENOMIC DNA]</scope>
    <source>
        <strain evidence="8">CCUG 59685</strain>
    </source>
</reference>
<proteinExistence type="predicted"/>
<feature type="transmembrane region" description="Helical" evidence="5">
    <location>
        <begin position="133"/>
        <end position="155"/>
    </location>
</feature>
<dbReference type="InterPro" id="IPR007016">
    <property type="entry name" value="O-antigen_ligase-rel_domated"/>
</dbReference>
<dbReference type="GO" id="GO:0016874">
    <property type="term" value="F:ligase activity"/>
    <property type="evidence" value="ECO:0007669"/>
    <property type="project" value="UniProtKB-KW"/>
</dbReference>
<evidence type="ECO:0000256" key="5">
    <source>
        <dbReference type="SAM" id="Phobius"/>
    </source>
</evidence>
<dbReference type="PANTHER" id="PTHR37422:SF13">
    <property type="entry name" value="LIPOPOLYSACCHARIDE BIOSYNTHESIS PROTEIN PA4999-RELATED"/>
    <property type="match status" value="1"/>
</dbReference>
<evidence type="ECO:0000256" key="1">
    <source>
        <dbReference type="ARBA" id="ARBA00004141"/>
    </source>
</evidence>
<keyword evidence="3 5" id="KW-1133">Transmembrane helix</keyword>
<dbReference type="PANTHER" id="PTHR37422">
    <property type="entry name" value="TEICHURONIC ACID BIOSYNTHESIS PROTEIN TUAE"/>
    <property type="match status" value="1"/>
</dbReference>
<accession>A0ABW3GMK8</accession>
<keyword evidence="4 5" id="KW-0472">Membrane</keyword>
<feature type="transmembrane region" description="Helical" evidence="5">
    <location>
        <begin position="401"/>
        <end position="419"/>
    </location>
</feature>
<evidence type="ECO:0000256" key="3">
    <source>
        <dbReference type="ARBA" id="ARBA00022989"/>
    </source>
</evidence>
<feature type="transmembrane region" description="Helical" evidence="5">
    <location>
        <begin position="20"/>
        <end position="41"/>
    </location>
</feature>
<evidence type="ECO:0000256" key="4">
    <source>
        <dbReference type="ARBA" id="ARBA00023136"/>
    </source>
</evidence>
<feature type="transmembrane region" description="Helical" evidence="5">
    <location>
        <begin position="345"/>
        <end position="367"/>
    </location>
</feature>
<name>A0ABW3GMK8_9PROT</name>
<comment type="subcellular location">
    <subcellularLocation>
        <location evidence="1">Membrane</location>
        <topology evidence="1">Multi-pass membrane protein</topology>
    </subcellularLocation>
</comment>
<feature type="transmembrane region" description="Helical" evidence="5">
    <location>
        <begin position="77"/>
        <end position="95"/>
    </location>
</feature>
<keyword evidence="7" id="KW-0436">Ligase</keyword>
<gene>
    <name evidence="7" type="ORF">ACFQ1T_14345</name>
</gene>
<sequence length="428" mass="48389">MMFARTMFKVWPSGWADSTAVRMPPGLAWACTLLAVMMIAWSPFSGGARLPTALLAMVGVFLCFRSGVAIFRQSVVRRWSAVFLLLWLPMWLSCLQAEHPQASLAAIAWFSLLYFAALPLLLTFQVTRYRQLFAQWVTGIMLLWMLDSSIQYLFGVDLLGIAKTPEGRITGMFHDLHQGILMLPMLPLLFYHWLPQRPWLAWGLVLGVGVVVTLSGARGYLYIFLLMLLLALWQQRASWKVWAAVLCMPLLAVALAGALSPQLAKYKLQHTQAIADTQQSTFDRVNHALSYRLNLWETGLHMWQAHPLTGVGSNHFKRVYAEYATRSDDPFVAHPTHTHNIYVEWLAETGLVGGIGLIAIMGLCVAWFRQAARPLQQQAWPYALPLMVIYFPLNTTQPMLVPWWFPVLMLLVCLMIASLQRDQDAQAS</sequence>
<evidence type="ECO:0000256" key="2">
    <source>
        <dbReference type="ARBA" id="ARBA00022692"/>
    </source>
</evidence>
<comment type="caution">
    <text evidence="7">The sequence shown here is derived from an EMBL/GenBank/DDBJ whole genome shotgun (WGS) entry which is preliminary data.</text>
</comment>
<dbReference type="InterPro" id="IPR051533">
    <property type="entry name" value="WaaL-like"/>
</dbReference>
<feature type="transmembrane region" description="Helical" evidence="5">
    <location>
        <begin position="379"/>
        <end position="395"/>
    </location>
</feature>